<dbReference type="RefSeq" id="WP_086273181.1">
    <property type="nucleotide sequence ID" value="NZ_NGKU01000001.1"/>
</dbReference>
<dbReference type="Gene3D" id="1.20.58.300">
    <property type="entry name" value="FlgN-like"/>
    <property type="match status" value="1"/>
</dbReference>
<evidence type="ECO:0000313" key="1">
    <source>
        <dbReference type="EMBL" id="OTN75081.1"/>
    </source>
</evidence>
<dbReference type="SUPFAM" id="SSF140566">
    <property type="entry name" value="FlgN-like"/>
    <property type="match status" value="1"/>
</dbReference>
<gene>
    <name evidence="1" type="ORF">A5886_000125</name>
</gene>
<name>A0A242A2X3_9ENTE</name>
<comment type="caution">
    <text evidence="1">The sequence shown here is derived from an EMBL/GenBank/DDBJ whole genome shotgun (WGS) entry which is preliminary data.</text>
</comment>
<dbReference type="EMBL" id="NGKU01000001">
    <property type="protein sequence ID" value="OTN75081.1"/>
    <property type="molecule type" value="Genomic_DNA"/>
</dbReference>
<protein>
    <recommendedName>
        <fullName evidence="3">FlgN protein</fullName>
    </recommendedName>
</protein>
<dbReference type="OrthoDB" id="2296467at2"/>
<dbReference type="GO" id="GO:0044780">
    <property type="term" value="P:bacterial-type flagellum assembly"/>
    <property type="evidence" value="ECO:0007669"/>
    <property type="project" value="InterPro"/>
</dbReference>
<proteinExistence type="predicted"/>
<organism evidence="1 2">
    <name type="scientific">Candidatus Enterococcus testudinis</name>
    <dbReference type="NCBI Taxonomy" id="1834191"/>
    <lineage>
        <taxon>Bacteria</taxon>
        <taxon>Bacillati</taxon>
        <taxon>Bacillota</taxon>
        <taxon>Bacilli</taxon>
        <taxon>Lactobacillales</taxon>
        <taxon>Enterococcaceae</taxon>
        <taxon>Enterococcus</taxon>
    </lineage>
</organism>
<reference evidence="1 2" key="1">
    <citation type="submission" date="2017-05" db="EMBL/GenBank/DDBJ databases">
        <title>The Genome Sequence of Enterococcus sp. 8G7_MSG3316.</title>
        <authorList>
            <consortium name="The Broad Institute Genomics Platform"/>
            <consortium name="The Broad Institute Genomic Center for Infectious Diseases"/>
            <person name="Earl A."/>
            <person name="Manson A."/>
            <person name="Schwartman J."/>
            <person name="Gilmore M."/>
            <person name="Abouelleil A."/>
            <person name="Cao P."/>
            <person name="Chapman S."/>
            <person name="Cusick C."/>
            <person name="Shea T."/>
            <person name="Young S."/>
            <person name="Neafsey D."/>
            <person name="Nusbaum C."/>
            <person name="Birren B."/>
        </authorList>
    </citation>
    <scope>NUCLEOTIDE SEQUENCE [LARGE SCALE GENOMIC DNA]</scope>
    <source>
        <strain evidence="1 2">8G7_MSG3316</strain>
    </source>
</reference>
<keyword evidence="2" id="KW-1185">Reference proteome</keyword>
<dbReference type="AlphaFoldDB" id="A0A242A2X3"/>
<dbReference type="STRING" id="1834191.A5886_000125"/>
<dbReference type="Proteomes" id="UP000195043">
    <property type="component" value="Unassembled WGS sequence"/>
</dbReference>
<sequence>MTSREFERHLQQFFRLLKKEKDILIKNQAAQLPALVEKKSTFMAIFSGYEGEITTAIQALVADIQIQQQENLLLTEQAISFQTVLMEAVKANIKTPANTYSKYQTKPSVTTAIIDQDM</sequence>
<dbReference type="InterPro" id="IPR036679">
    <property type="entry name" value="FlgN-like_sf"/>
</dbReference>
<evidence type="ECO:0000313" key="2">
    <source>
        <dbReference type="Proteomes" id="UP000195043"/>
    </source>
</evidence>
<accession>A0A242A2X3</accession>
<evidence type="ECO:0008006" key="3">
    <source>
        <dbReference type="Google" id="ProtNLM"/>
    </source>
</evidence>